<feature type="compositionally biased region" description="Polar residues" evidence="1">
    <location>
        <begin position="57"/>
        <end position="69"/>
    </location>
</feature>
<evidence type="ECO:0000256" key="1">
    <source>
        <dbReference type="SAM" id="MobiDB-lite"/>
    </source>
</evidence>
<feature type="compositionally biased region" description="Gly residues" evidence="1">
    <location>
        <begin position="316"/>
        <end position="326"/>
    </location>
</feature>
<feature type="compositionally biased region" description="Basic and acidic residues" evidence="1">
    <location>
        <begin position="327"/>
        <end position="347"/>
    </location>
</feature>
<organism evidence="2 3">
    <name type="scientific">Dissostichus mawsoni</name>
    <name type="common">Antarctic cod</name>
    <dbReference type="NCBI Taxonomy" id="36200"/>
    <lineage>
        <taxon>Eukaryota</taxon>
        <taxon>Metazoa</taxon>
        <taxon>Chordata</taxon>
        <taxon>Craniata</taxon>
        <taxon>Vertebrata</taxon>
        <taxon>Euteleostomi</taxon>
        <taxon>Actinopterygii</taxon>
        <taxon>Neopterygii</taxon>
        <taxon>Teleostei</taxon>
        <taxon>Neoteleostei</taxon>
        <taxon>Acanthomorphata</taxon>
        <taxon>Eupercaria</taxon>
        <taxon>Perciformes</taxon>
        <taxon>Notothenioidei</taxon>
        <taxon>Nototheniidae</taxon>
        <taxon>Dissostichus</taxon>
    </lineage>
</organism>
<keyword evidence="3" id="KW-1185">Reference proteome</keyword>
<sequence length="347" mass="37687">MSLDLVYSIQLGRRVHTGGLLHNVCQRLSRGGGAGENSGKSTGGGRVQICGPAPSQHGVSGSPTPSASWETGGRSHPRWNVMFGMYAPWNVGEVTVEWDVTSAMIAVTGALSKCFLLGRMGRFLQRGGQSGRSRVGGGVFRLRGPERGQKEGKSQYSQGVVSRSLQPLSTPSLRPSLVLTSCEERDENVIHREAVLAVGAGGVYAGWGLGGRGGGLRRAGCRCWYLLSSDSSSTSVSSISGMLWMRSLMRNWVGHEVVDGVAGFRFLPALVQRTTECFHHSHLPRERDEGETTRKKMINMWCQQQQQRLTVSTPTGDGGGQRGMEGGTRRSKEGKEKQLRRRMETIK</sequence>
<feature type="compositionally biased region" description="Gly residues" evidence="1">
    <location>
        <begin position="31"/>
        <end position="46"/>
    </location>
</feature>
<dbReference type="EMBL" id="JAAKFY010000002">
    <property type="protein sequence ID" value="KAF3859907.1"/>
    <property type="molecule type" value="Genomic_DNA"/>
</dbReference>
<name>A0A7J5ZGY6_DISMA</name>
<reference evidence="2 3" key="1">
    <citation type="submission" date="2020-03" db="EMBL/GenBank/DDBJ databases">
        <title>Dissostichus mawsoni Genome sequencing and assembly.</title>
        <authorList>
            <person name="Park H."/>
        </authorList>
    </citation>
    <scope>NUCLEOTIDE SEQUENCE [LARGE SCALE GENOMIC DNA]</scope>
    <source>
        <strain evidence="2">DM0001</strain>
        <tissue evidence="2">Muscle</tissue>
    </source>
</reference>
<dbReference type="AlphaFoldDB" id="A0A7J5ZGY6"/>
<feature type="compositionally biased region" description="Polar residues" evidence="1">
    <location>
        <begin position="305"/>
        <end position="315"/>
    </location>
</feature>
<feature type="region of interest" description="Disordered" evidence="1">
    <location>
        <begin position="127"/>
        <end position="158"/>
    </location>
</feature>
<protein>
    <submittedName>
        <fullName evidence="2">Uncharacterized protein</fullName>
    </submittedName>
</protein>
<dbReference type="Proteomes" id="UP000518266">
    <property type="component" value="Unassembled WGS sequence"/>
</dbReference>
<accession>A0A7J5ZGY6</accession>
<feature type="region of interest" description="Disordered" evidence="1">
    <location>
        <begin position="31"/>
        <end position="74"/>
    </location>
</feature>
<proteinExistence type="predicted"/>
<feature type="region of interest" description="Disordered" evidence="1">
    <location>
        <begin position="305"/>
        <end position="347"/>
    </location>
</feature>
<feature type="compositionally biased region" description="Gly residues" evidence="1">
    <location>
        <begin position="128"/>
        <end position="139"/>
    </location>
</feature>
<feature type="compositionally biased region" description="Basic and acidic residues" evidence="1">
    <location>
        <begin position="143"/>
        <end position="153"/>
    </location>
</feature>
<evidence type="ECO:0000313" key="3">
    <source>
        <dbReference type="Proteomes" id="UP000518266"/>
    </source>
</evidence>
<gene>
    <name evidence="2" type="ORF">F7725_000162</name>
</gene>
<evidence type="ECO:0000313" key="2">
    <source>
        <dbReference type="EMBL" id="KAF3859907.1"/>
    </source>
</evidence>
<comment type="caution">
    <text evidence="2">The sequence shown here is derived from an EMBL/GenBank/DDBJ whole genome shotgun (WGS) entry which is preliminary data.</text>
</comment>